<evidence type="ECO:0000256" key="8">
    <source>
        <dbReference type="PIRSR" id="PIRSR637944-1"/>
    </source>
</evidence>
<dbReference type="GO" id="GO:0008379">
    <property type="term" value="F:thioredoxin peroxidase activity"/>
    <property type="evidence" value="ECO:0007669"/>
    <property type="project" value="InterPro"/>
</dbReference>
<keyword evidence="3 9" id="KW-0049">Antioxidant</keyword>
<dbReference type="InterPro" id="IPR036249">
    <property type="entry name" value="Thioredoxin-like_sf"/>
</dbReference>
<comment type="function">
    <text evidence="9">Thiol-specific peroxidase that catalyzes the reduction of hydrogen peroxide and organic hydroperoxides to water and alcohols, respectively. Plays a role in cell protection against oxidative stress by detoxifying peroxides.</text>
</comment>
<reference evidence="11" key="2">
    <citation type="submission" date="2014-06" db="EMBL/GenBank/DDBJ databases">
        <title>The complete genome of Blastobotrys (Arxula) adeninivorans LS3 - a yeast of biotechnological interest.</title>
        <authorList>
            <person name="Kunze G."/>
            <person name="Gaillardin C."/>
            <person name="Czernicka M."/>
            <person name="Durrens P."/>
            <person name="Martin T."/>
            <person name="Boer E."/>
            <person name="Gabaldon T."/>
            <person name="Cruz J."/>
            <person name="Talla E."/>
            <person name="Marck C."/>
            <person name="Goffeau A."/>
            <person name="Barbe V."/>
            <person name="Baret P."/>
            <person name="Baronian K."/>
            <person name="Beier S."/>
            <person name="Bleykasten C."/>
            <person name="Bode R."/>
            <person name="Casaregola S."/>
            <person name="Despons L."/>
            <person name="Fairhead C."/>
            <person name="Giersberg M."/>
            <person name="Gierski P."/>
            <person name="Hahnel U."/>
            <person name="Hartmann A."/>
            <person name="Jankowska D."/>
            <person name="Jubin C."/>
            <person name="Jung P."/>
            <person name="Lafontaine I."/>
            <person name="Leh-Louis V."/>
            <person name="Lemaire M."/>
            <person name="Marcet-Houben M."/>
            <person name="Mascher M."/>
            <person name="Morel G."/>
            <person name="Richard G.-F."/>
            <person name="Riechen J."/>
            <person name="Sacerdot C."/>
            <person name="Sarkar A."/>
            <person name="Savel G."/>
            <person name="Schacherer J."/>
            <person name="Sherman D."/>
            <person name="Straub M.-L."/>
            <person name="Stein N."/>
            <person name="Thierry A."/>
            <person name="Trautwein-Schult A."/>
            <person name="Westhof E."/>
            <person name="Worch S."/>
            <person name="Dujon B."/>
            <person name="Souciet J.-L."/>
            <person name="Wincker P."/>
            <person name="Scholz U."/>
            <person name="Neuveglise N."/>
        </authorList>
    </citation>
    <scope>NUCLEOTIDE SEQUENCE</scope>
    <source>
        <strain evidence="11">LS3</strain>
    </source>
</reference>
<evidence type="ECO:0000256" key="1">
    <source>
        <dbReference type="ARBA" id="ARBA00010505"/>
    </source>
</evidence>
<evidence type="ECO:0000259" key="10">
    <source>
        <dbReference type="PROSITE" id="PS51352"/>
    </source>
</evidence>
<dbReference type="InterPro" id="IPR013766">
    <property type="entry name" value="Thioredoxin_domain"/>
</dbReference>
<dbReference type="SUPFAM" id="SSF52833">
    <property type="entry name" value="Thioredoxin-like"/>
    <property type="match status" value="1"/>
</dbReference>
<dbReference type="InterPro" id="IPR013740">
    <property type="entry name" value="Redoxin"/>
</dbReference>
<evidence type="ECO:0000256" key="2">
    <source>
        <dbReference type="ARBA" id="ARBA00022559"/>
    </source>
</evidence>
<evidence type="ECO:0000256" key="9">
    <source>
        <dbReference type="RuleBase" id="RU366011"/>
    </source>
</evidence>
<evidence type="ECO:0000256" key="6">
    <source>
        <dbReference type="ARBA" id="ARBA00032824"/>
    </source>
</evidence>
<dbReference type="PROSITE" id="PS51352">
    <property type="entry name" value="THIOREDOXIN_2"/>
    <property type="match status" value="1"/>
</dbReference>
<dbReference type="CDD" id="cd03013">
    <property type="entry name" value="PRX5_like"/>
    <property type="match status" value="1"/>
</dbReference>
<dbReference type="PANTHER" id="PTHR10430:SF16">
    <property type="entry name" value="PEROXIREDOXIN-5, MITOCHONDRIAL"/>
    <property type="match status" value="1"/>
</dbReference>
<dbReference type="InterPro" id="IPR037944">
    <property type="entry name" value="PRX5-like"/>
</dbReference>
<dbReference type="AlphaFoldDB" id="A0A060TA97"/>
<dbReference type="Pfam" id="PF08534">
    <property type="entry name" value="Redoxin"/>
    <property type="match status" value="1"/>
</dbReference>
<dbReference type="FunFam" id="3.40.30.10:FF:000020">
    <property type="entry name" value="Peroxiredoxin"/>
    <property type="match status" value="1"/>
</dbReference>
<dbReference type="GO" id="GO:0005777">
    <property type="term" value="C:peroxisome"/>
    <property type="evidence" value="ECO:0007669"/>
    <property type="project" value="TreeGrafter"/>
</dbReference>
<proteinExistence type="inferred from homology"/>
<sequence length="170" mass="18363">MVSVGDSFPKGVKFTYVPYTEEKDGVLACGIPTTFDCDKELFNKKVLIVSVPGAFTPACTENHIPPYLQRLADIKAKGVDQVIVTSANDAFVLSAWAKALGVRGEIIFASDPNSSFSKSIGFSQDLTERGLGVRNCRYALIVDHGKITYAAKEPGREITVSGIDAVYPKL</sequence>
<organism evidence="11">
    <name type="scientific">Blastobotrys adeninivorans</name>
    <name type="common">Yeast</name>
    <name type="synonym">Arxula adeninivorans</name>
    <dbReference type="NCBI Taxonomy" id="409370"/>
    <lineage>
        <taxon>Eukaryota</taxon>
        <taxon>Fungi</taxon>
        <taxon>Dikarya</taxon>
        <taxon>Ascomycota</taxon>
        <taxon>Saccharomycotina</taxon>
        <taxon>Dipodascomycetes</taxon>
        <taxon>Dipodascales</taxon>
        <taxon>Trichomonascaceae</taxon>
        <taxon>Blastobotrys</taxon>
    </lineage>
</organism>
<dbReference type="GO" id="GO:0034599">
    <property type="term" value="P:cellular response to oxidative stress"/>
    <property type="evidence" value="ECO:0007669"/>
    <property type="project" value="InterPro"/>
</dbReference>
<dbReference type="GO" id="GO:0045454">
    <property type="term" value="P:cell redox homeostasis"/>
    <property type="evidence" value="ECO:0007669"/>
    <property type="project" value="TreeGrafter"/>
</dbReference>
<feature type="active site" description="Cysteine sulfenic acid (-SOH) intermediate" evidence="8">
    <location>
        <position position="59"/>
    </location>
</feature>
<gene>
    <name evidence="11" type="ORF">GNLVRS02_ARAD1D22110g</name>
</gene>
<dbReference type="GO" id="GO:0042744">
    <property type="term" value="P:hydrogen peroxide catabolic process"/>
    <property type="evidence" value="ECO:0007669"/>
    <property type="project" value="TreeGrafter"/>
</dbReference>
<name>A0A060TA97_BLAAD</name>
<evidence type="ECO:0000256" key="3">
    <source>
        <dbReference type="ARBA" id="ARBA00022862"/>
    </source>
</evidence>
<keyword evidence="2 9" id="KW-0575">Peroxidase</keyword>
<reference evidence="11" key="1">
    <citation type="submission" date="2014-02" db="EMBL/GenBank/DDBJ databases">
        <authorList>
            <person name="Genoscope - CEA"/>
        </authorList>
    </citation>
    <scope>NUCLEOTIDE SEQUENCE</scope>
    <source>
        <strain evidence="11">LS3</strain>
    </source>
</reference>
<dbReference type="EMBL" id="HG937694">
    <property type="protein sequence ID" value="CDP37898.1"/>
    <property type="molecule type" value="Genomic_DNA"/>
</dbReference>
<evidence type="ECO:0000313" key="11">
    <source>
        <dbReference type="EMBL" id="CDP37898.1"/>
    </source>
</evidence>
<evidence type="ECO:0000256" key="5">
    <source>
        <dbReference type="ARBA" id="ARBA00023284"/>
    </source>
</evidence>
<accession>A0A060TA97</accession>
<comment type="similarity">
    <text evidence="1 9">Belongs to the peroxiredoxin family. Prx5 subfamily.</text>
</comment>
<dbReference type="GO" id="GO:0005739">
    <property type="term" value="C:mitochondrion"/>
    <property type="evidence" value="ECO:0007669"/>
    <property type="project" value="TreeGrafter"/>
</dbReference>
<dbReference type="PANTHER" id="PTHR10430">
    <property type="entry name" value="PEROXIREDOXIN"/>
    <property type="match status" value="1"/>
</dbReference>
<dbReference type="PhylomeDB" id="A0A060TA97"/>
<evidence type="ECO:0000256" key="4">
    <source>
        <dbReference type="ARBA" id="ARBA00023002"/>
    </source>
</evidence>
<protein>
    <recommendedName>
        <fullName evidence="6">Thioredoxin peroxidase</fullName>
    </recommendedName>
    <alternativeName>
        <fullName evidence="7">Thioredoxin-dependent peroxiredoxin</fullName>
    </alternativeName>
</protein>
<evidence type="ECO:0000256" key="7">
    <source>
        <dbReference type="ARBA" id="ARBA00079296"/>
    </source>
</evidence>
<dbReference type="Gene3D" id="3.40.30.10">
    <property type="entry name" value="Glutaredoxin"/>
    <property type="match status" value="1"/>
</dbReference>
<keyword evidence="4 9" id="KW-0560">Oxidoreductase</keyword>
<feature type="domain" description="Thioredoxin" evidence="10">
    <location>
        <begin position="2"/>
        <end position="170"/>
    </location>
</feature>
<keyword evidence="5 9" id="KW-0676">Redox-active center</keyword>